<gene>
    <name evidence="3" type="ORF">D0466_06995</name>
</gene>
<dbReference type="Gene3D" id="3.40.50.1820">
    <property type="entry name" value="alpha/beta hydrolase"/>
    <property type="match status" value="1"/>
</dbReference>
<dbReference type="EMBL" id="QVTD01000003">
    <property type="protein sequence ID" value="RFU65617.1"/>
    <property type="molecule type" value="Genomic_DNA"/>
</dbReference>
<dbReference type="OrthoDB" id="9776685at2"/>
<feature type="domain" description="Serine aminopeptidase S33" evidence="2">
    <location>
        <begin position="79"/>
        <end position="191"/>
    </location>
</feature>
<dbReference type="InterPro" id="IPR022742">
    <property type="entry name" value="Hydrolase_4"/>
</dbReference>
<keyword evidence="1" id="KW-0472">Membrane</keyword>
<dbReference type="PANTHER" id="PTHR43358">
    <property type="entry name" value="ALPHA/BETA-HYDROLASE"/>
    <property type="match status" value="1"/>
</dbReference>
<accession>A0A372LH39</accession>
<keyword evidence="1" id="KW-0812">Transmembrane</keyword>
<evidence type="ECO:0000256" key="1">
    <source>
        <dbReference type="SAM" id="Phobius"/>
    </source>
</evidence>
<dbReference type="GO" id="GO:0016787">
    <property type="term" value="F:hydrolase activity"/>
    <property type="evidence" value="ECO:0007669"/>
    <property type="project" value="UniProtKB-KW"/>
</dbReference>
<dbReference type="SUPFAM" id="SSF53474">
    <property type="entry name" value="alpha/beta-Hydrolases"/>
    <property type="match status" value="1"/>
</dbReference>
<name>A0A372LH39_9BACI</name>
<dbReference type="Proteomes" id="UP000262939">
    <property type="component" value="Unassembled WGS sequence"/>
</dbReference>
<keyword evidence="1" id="KW-1133">Transmembrane helix</keyword>
<dbReference type="PANTHER" id="PTHR43358:SF5">
    <property type="entry name" value="EXPORTED PROTEIN"/>
    <property type="match status" value="1"/>
</dbReference>
<comment type="caution">
    <text evidence="3">The sequence shown here is derived from an EMBL/GenBank/DDBJ whole genome shotgun (WGS) entry which is preliminary data.</text>
</comment>
<organism evidence="3 4">
    <name type="scientific">Peribacillus glennii</name>
    <dbReference type="NCBI Taxonomy" id="2303991"/>
    <lineage>
        <taxon>Bacteria</taxon>
        <taxon>Bacillati</taxon>
        <taxon>Bacillota</taxon>
        <taxon>Bacilli</taxon>
        <taxon>Bacillales</taxon>
        <taxon>Bacillaceae</taxon>
        <taxon>Peribacillus</taxon>
    </lineage>
</organism>
<evidence type="ECO:0000259" key="2">
    <source>
        <dbReference type="Pfam" id="PF12146"/>
    </source>
</evidence>
<sequence>MKRWLVIVGSMLGYIIGVGVYFSQRVLFMKKKDIEFVRDREITANRFIVSHYDELPKEEIWVSSPSGYDLKCVFVEPRQTKKWVIICHGVTENKINSIKYMNMFLQRGFNAVIYDHRRHGESGGLTSSYGHFEKLDLKAVIDELKRRKGEDIILGIHGESMGAATLLLYAGTIEDGADFYVADCPFSDFEAQLKHQLKKEVPLPSWMVLPIGTAFIKLRGGYHVKDISPISFVKNIKKPVLFIHSEPDDFIPVSMTKELYRKKEGPKQLYIASVGAHAHSYNDNREEYEEVIDRFLNDLVFSKANQTG</sequence>
<dbReference type="Pfam" id="PF12146">
    <property type="entry name" value="Hydrolase_4"/>
    <property type="match status" value="1"/>
</dbReference>
<keyword evidence="3" id="KW-0378">Hydrolase</keyword>
<feature type="transmembrane region" description="Helical" evidence="1">
    <location>
        <begin position="6"/>
        <end position="23"/>
    </location>
</feature>
<dbReference type="InterPro" id="IPR029058">
    <property type="entry name" value="AB_hydrolase_fold"/>
</dbReference>
<dbReference type="InterPro" id="IPR052920">
    <property type="entry name" value="DNA-binding_regulatory"/>
</dbReference>
<proteinExistence type="predicted"/>
<protein>
    <submittedName>
        <fullName evidence="3">Alpha/beta hydrolase</fullName>
    </submittedName>
</protein>
<dbReference type="RefSeq" id="WP_117321790.1">
    <property type="nucleotide sequence ID" value="NZ_QVTD01000003.1"/>
</dbReference>
<reference evidence="3 4" key="1">
    <citation type="submission" date="2018-08" db="EMBL/GenBank/DDBJ databases">
        <title>Bacillus chawlae sp. nov., Bacillus glennii sp. nov., and Bacillus saganii sp. nov. Isolated from the Vehicle Assembly Building at Kennedy Space Center where the Viking Spacecraft were Assembled.</title>
        <authorList>
            <person name="Seuylemezian A."/>
            <person name="Vaishampayan P."/>
        </authorList>
    </citation>
    <scope>NUCLEOTIDE SEQUENCE [LARGE SCALE GENOMIC DNA]</scope>
    <source>
        <strain evidence="3 4">V44-8</strain>
    </source>
</reference>
<evidence type="ECO:0000313" key="4">
    <source>
        <dbReference type="Proteomes" id="UP000262939"/>
    </source>
</evidence>
<keyword evidence="4" id="KW-1185">Reference proteome</keyword>
<dbReference type="AlphaFoldDB" id="A0A372LH39"/>
<evidence type="ECO:0000313" key="3">
    <source>
        <dbReference type="EMBL" id="RFU65617.1"/>
    </source>
</evidence>